<accession>W4H7B4</accession>
<name>W4H7B4_APHAT</name>
<proteinExistence type="predicted"/>
<dbReference type="AlphaFoldDB" id="W4H7B4"/>
<reference evidence="1" key="1">
    <citation type="submission" date="2013-12" db="EMBL/GenBank/DDBJ databases">
        <title>The Genome Sequence of Aphanomyces astaci APO3.</title>
        <authorList>
            <consortium name="The Broad Institute Genomics Platform"/>
            <person name="Russ C."/>
            <person name="Tyler B."/>
            <person name="van West P."/>
            <person name="Dieguez-Uribeondo J."/>
            <person name="Young S.K."/>
            <person name="Zeng Q."/>
            <person name="Gargeya S."/>
            <person name="Fitzgerald M."/>
            <person name="Abouelleil A."/>
            <person name="Alvarado L."/>
            <person name="Chapman S.B."/>
            <person name="Gainer-Dewar J."/>
            <person name="Goldberg J."/>
            <person name="Griggs A."/>
            <person name="Gujja S."/>
            <person name="Hansen M."/>
            <person name="Howarth C."/>
            <person name="Imamovic A."/>
            <person name="Ireland A."/>
            <person name="Larimer J."/>
            <person name="McCowan C."/>
            <person name="Murphy C."/>
            <person name="Pearson M."/>
            <person name="Poon T.W."/>
            <person name="Priest M."/>
            <person name="Roberts A."/>
            <person name="Saif S."/>
            <person name="Shea T."/>
            <person name="Sykes S."/>
            <person name="Wortman J."/>
            <person name="Nusbaum C."/>
            <person name="Birren B."/>
        </authorList>
    </citation>
    <scope>NUCLEOTIDE SEQUENCE [LARGE SCALE GENOMIC DNA]</scope>
    <source>
        <strain evidence="1">APO3</strain>
    </source>
</reference>
<dbReference type="VEuPathDB" id="FungiDB:H257_02154"/>
<evidence type="ECO:0000313" key="1">
    <source>
        <dbReference type="EMBL" id="ETV87179.1"/>
    </source>
</evidence>
<gene>
    <name evidence="1" type="ORF">H257_02154</name>
</gene>
<dbReference type="GeneID" id="20804150"/>
<sequence>MSKQQKVLDHALAHGFKQEQIVLAPWQMGKASVGGHHPIQHHVGLCVPADDVLAEAVVCVGFRVQTAARRVARAPVRLDRRAGDAIEHERREDDPFLEQPRLGGGVAEVRRTEYALLAHEKPRAIRHPREDAIVAHGGDSVYEEAPLPDGSARHVRHVVIQRRHFEVLGWMQARMGFIERRFPAKVKQVLGHTCWKELVVVESVVAVGDAQTDAPAIHLDWQRRDRVWTERLAFEVQVHAKESANRQQFVLALAVDRCRIGVGVVGGGRRRRVGWGRRRQRPAAHRKRKRCQVVAAASSRDPFVV</sequence>
<organism evidence="1">
    <name type="scientific">Aphanomyces astaci</name>
    <name type="common">Crayfish plague agent</name>
    <dbReference type="NCBI Taxonomy" id="112090"/>
    <lineage>
        <taxon>Eukaryota</taxon>
        <taxon>Sar</taxon>
        <taxon>Stramenopiles</taxon>
        <taxon>Oomycota</taxon>
        <taxon>Saprolegniomycetes</taxon>
        <taxon>Saprolegniales</taxon>
        <taxon>Verrucalvaceae</taxon>
        <taxon>Aphanomyces</taxon>
    </lineage>
</organism>
<dbReference type="RefSeq" id="XP_009823978.1">
    <property type="nucleotide sequence ID" value="XM_009825676.1"/>
</dbReference>
<protein>
    <submittedName>
        <fullName evidence="1">Uncharacterized protein</fullName>
    </submittedName>
</protein>
<dbReference type="EMBL" id="KI913116">
    <property type="protein sequence ID" value="ETV87179.1"/>
    <property type="molecule type" value="Genomic_DNA"/>
</dbReference>